<dbReference type="EMBL" id="VIRS01000011">
    <property type="protein sequence ID" value="TQS43724.1"/>
    <property type="molecule type" value="Genomic_DNA"/>
</dbReference>
<dbReference type="Proteomes" id="UP000317982">
    <property type="component" value="Unassembled WGS sequence"/>
</dbReference>
<protein>
    <submittedName>
        <fullName evidence="2">Uncharacterized protein</fullName>
    </submittedName>
</protein>
<reference evidence="2 3" key="1">
    <citation type="submission" date="2019-07" db="EMBL/GenBank/DDBJ databases">
        <title>Cryptosporangium phraense sp. nov., isolated from plant litter.</title>
        <authorList>
            <person name="Suriyachadkun C."/>
        </authorList>
    </citation>
    <scope>NUCLEOTIDE SEQUENCE [LARGE SCALE GENOMIC DNA]</scope>
    <source>
        <strain evidence="2 3">A-T 5661</strain>
    </source>
</reference>
<dbReference type="RefSeq" id="WP_142705637.1">
    <property type="nucleotide sequence ID" value="NZ_VIRS01000011.1"/>
</dbReference>
<keyword evidence="3" id="KW-1185">Reference proteome</keyword>
<evidence type="ECO:0000313" key="3">
    <source>
        <dbReference type="Proteomes" id="UP000317982"/>
    </source>
</evidence>
<feature type="region of interest" description="Disordered" evidence="1">
    <location>
        <begin position="1075"/>
        <end position="1108"/>
    </location>
</feature>
<gene>
    <name evidence="2" type="ORF">FL583_16935</name>
</gene>
<dbReference type="OrthoDB" id="4312432at2"/>
<sequence length="1108" mass="119102">MVDTPAQNSDTIWDSGVWDPGTPPELVPTMGTHPNQRAYYQTILLDRFVDPPPAPAGPRELAAADPRSALAHWLPAHVDPASPAIEAAGQVDLTDALLSNAGFDRIAVGAVVEFSQSWYTNGLALGQLLHSLALAPGESTRIALVDWERRERGERMESTREQDQLTNQQTHTRALNEVVDAVAGEFQSGMSAAQSGGESWGIGKSGGGGGSYGGDSQGYGWGGGYSIGYGSGKSQASSWGVSTGSRNLRSELTQNIADLTQQASTMVRERWSTVVQEVSQEEHERLSTRAVTNYNHMHALTVQYYEVVQTYRVAIELNRVTRCLFVPMKVFDFRRRELVYRFREAIAAAALTPAVGTALRTDLDAEILALSSPALSWTVTEFAAEYGVGAVRARDVAIPVEDWHRIDVGTSTPGHPFRGLVVEHQNGSVTYQPFAADATRPPALADQQTAALAQPTTASDRQTAGVDKAPAVAEHDHISTNFDGAMSSVRRVLLRRDPQKSAYAGTVAVQIRGERVRADPGEDHGRWVTATVTVPVTAGTDDVALLDLGVSAGFDTISGHLDENALHYSQAIWQSLDAPSIALALARFTLAGRPLMEAIDPTPVTVAANYLVFRTYATDDDWQKFLDEKQLQTGVVSEAIVPLPTGGVFAEAVLGRANSAEKLDNSRFWNWQDSPIPIVASEIAALTAESRDQTPDLKAQPLSPTVLNITNPTPLPDPTGMTAALNALSQGTMFRDMSGLSGTTGLADAALRGAFGGSEAAQRWAAENFKTAASLVGKPKNTSEQGARANQGKDMDRRQQQQPGSVGPNEQQAYSDPPLVQAEPEGSDPGEWDQWPGDDQGSDLKHGDSGTTATTQSLKRTRNVTVTFELRWFIPAEAITLAGAPVAIRGDDRYYEQSGGSSRARIAYTVRLNPDQLRVTAAEKPAAQFGETELYWNGDTTQAPDSPAWWRQLKPGALPIAGTLTASDPKDMVASAGYRNVSDRVEVTFQLVGTPYFPWKSADFMPNVGIGPLNLRDIVGGLINTQIADVDAVVRVTITRGADGALQYAVSGTHDAFGGWELYVNGQAAWLADGSTDTARSTDPRNLWPTTGTSKTIKEEPRPLPSAR</sequence>
<name>A0A545AQX8_9ACTN</name>
<feature type="region of interest" description="Disordered" evidence="1">
    <location>
        <begin position="775"/>
        <end position="856"/>
    </location>
</feature>
<organism evidence="2 3">
    <name type="scientific">Cryptosporangium phraense</name>
    <dbReference type="NCBI Taxonomy" id="2593070"/>
    <lineage>
        <taxon>Bacteria</taxon>
        <taxon>Bacillati</taxon>
        <taxon>Actinomycetota</taxon>
        <taxon>Actinomycetes</taxon>
        <taxon>Cryptosporangiales</taxon>
        <taxon>Cryptosporangiaceae</taxon>
        <taxon>Cryptosporangium</taxon>
    </lineage>
</organism>
<evidence type="ECO:0000313" key="2">
    <source>
        <dbReference type="EMBL" id="TQS43724.1"/>
    </source>
</evidence>
<feature type="region of interest" description="Disordered" evidence="1">
    <location>
        <begin position="1"/>
        <end position="21"/>
    </location>
</feature>
<dbReference type="InParanoid" id="A0A545AQX8"/>
<accession>A0A545AQX8</accession>
<evidence type="ECO:0000256" key="1">
    <source>
        <dbReference type="SAM" id="MobiDB-lite"/>
    </source>
</evidence>
<dbReference type="AlphaFoldDB" id="A0A545AQX8"/>
<proteinExistence type="predicted"/>
<feature type="compositionally biased region" description="Polar residues" evidence="1">
    <location>
        <begin position="800"/>
        <end position="814"/>
    </location>
</feature>
<feature type="compositionally biased region" description="Polar residues" evidence="1">
    <location>
        <begin position="1"/>
        <end position="12"/>
    </location>
</feature>
<comment type="caution">
    <text evidence="2">The sequence shown here is derived from an EMBL/GenBank/DDBJ whole genome shotgun (WGS) entry which is preliminary data.</text>
</comment>